<dbReference type="GO" id="GO:0030276">
    <property type="term" value="F:clathrin binding"/>
    <property type="evidence" value="ECO:0007669"/>
    <property type="project" value="InterPro"/>
</dbReference>
<dbReference type="Proteomes" id="UP000838756">
    <property type="component" value="Unassembled WGS sequence"/>
</dbReference>
<feature type="compositionally biased region" description="Basic and acidic residues" evidence="1">
    <location>
        <begin position="768"/>
        <end position="777"/>
    </location>
</feature>
<dbReference type="Pfam" id="PF15045">
    <property type="entry name" value="Clathrin_bdg"/>
    <property type="match status" value="1"/>
</dbReference>
<keyword evidence="4" id="KW-1185">Reference proteome</keyword>
<feature type="compositionally biased region" description="Low complexity" evidence="1">
    <location>
        <begin position="908"/>
        <end position="919"/>
    </location>
</feature>
<dbReference type="PANTHER" id="PTHR16156">
    <property type="entry name" value="AFTIPHILIN A-RELATED"/>
    <property type="match status" value="1"/>
</dbReference>
<feature type="compositionally biased region" description="Polar residues" evidence="1">
    <location>
        <begin position="778"/>
        <end position="800"/>
    </location>
</feature>
<name>A0A8S4S9P3_9NEOP</name>
<dbReference type="InterPro" id="IPR046359">
    <property type="entry name" value="Aftin-like"/>
</dbReference>
<comment type="caution">
    <text evidence="3">The sequence shown here is derived from an EMBL/GenBank/DDBJ whole genome shotgun (WGS) entry which is preliminary data.</text>
</comment>
<reference evidence="3" key="1">
    <citation type="submission" date="2022-03" db="EMBL/GenBank/DDBJ databases">
        <authorList>
            <person name="Lindestad O."/>
        </authorList>
    </citation>
    <scope>NUCLEOTIDE SEQUENCE</scope>
</reference>
<evidence type="ECO:0000256" key="1">
    <source>
        <dbReference type="SAM" id="MobiDB-lite"/>
    </source>
</evidence>
<dbReference type="GO" id="GO:0030121">
    <property type="term" value="C:AP-1 adaptor complex"/>
    <property type="evidence" value="ECO:0007669"/>
    <property type="project" value="TreeGrafter"/>
</dbReference>
<protein>
    <submittedName>
        <fullName evidence="3">Jg10523 protein</fullName>
    </submittedName>
</protein>
<feature type="compositionally biased region" description="Polar residues" evidence="1">
    <location>
        <begin position="868"/>
        <end position="894"/>
    </location>
</feature>
<feature type="domain" description="Aftiphilin clathrin-binding box" evidence="2">
    <location>
        <begin position="397"/>
        <end position="462"/>
    </location>
</feature>
<dbReference type="AlphaFoldDB" id="A0A8S4S9P3"/>
<evidence type="ECO:0000259" key="2">
    <source>
        <dbReference type="Pfam" id="PF15045"/>
    </source>
</evidence>
<dbReference type="GO" id="GO:0032588">
    <property type="term" value="C:trans-Golgi network membrane"/>
    <property type="evidence" value="ECO:0007669"/>
    <property type="project" value="InterPro"/>
</dbReference>
<feature type="region of interest" description="Disordered" evidence="1">
    <location>
        <begin position="868"/>
        <end position="921"/>
    </location>
</feature>
<dbReference type="InterPro" id="IPR029205">
    <property type="entry name" value="Clathrin-bd"/>
</dbReference>
<dbReference type="PANTHER" id="PTHR16156:SF10">
    <property type="entry name" value="AFTIPHILIN-RELATED"/>
    <property type="match status" value="1"/>
</dbReference>
<sequence>MSIPPLVCSTPPPPEQCEDDKDHEDFDITYNLSQEDDDSTEYNYGNYSNYNIYQTTSENEDKQKWNANLSNVSESNVEQKPEEILNGVNFITNNELVNQNTPKLEDNVVEDLNLIVNKDIVHSNDIVSKQFETEVDVEIGNSDKKTRIQDDGGENISTKDEITALSVSSSINKLDIPNQNLDDNNEDIHTNTIVNNTNDVLENSVKNELPNAMRIETEVQYSTVKSQLDQDAVKQDESPADDDFGDFEDFQFTSTSEISQVLSVNSENPWQSDGIAGPEFGDFTANFEATDVDPVVKSMTHSIPHEQIEINTDTPLEDSNDDFGDFDDFRSSDNIETVIDTNEVPSTPDVTLWDLSSPGNDLLIVDSINTVLTAIFGEEIPAPDDELCGQLDSFLRETWGHLVDIDVRQPYIVNWNNSLGQKTLLKALGIDSRNILFGPKWNYNTPKYAVNLTAAPLQPQKQFVSSSSNNESAEKIINKEAGVWVDPFTPDGKESCNTENKSLPTGTPKRPTDLGVFESDASSKLSKIYSSTINVQPLRHINLPDTHIFTPTDSETPRSKTIHYDSGPSGLIPQAVQESNANLAEKKSTPLNETAEKEYWDFQDFKGANTVVSPVITSTGTAEETVVNNATESVLTKSSVTYQTQILQPIKIDPIMPTLNWPDPGEVKETFDDFSDFISSTSWNKEKENQATITLDTQKDYQNLKSPKEEVLAKGNVDDEFETFQSAPAPTLATDFSLNTTVGSQISIPDNLTIKTVENCDNQPVNIDSKKANKAIHDNQSSSVSNNISDMQDFSAPQTSPRIQNVSTDILQPTSASGSGLGRHQHKSDQILQPLSLESYSQINWPNPGIDLQDLSRFNPINSLHSLKSDSSTAGNSKNASPAHNSGSVVSNQTSDDDIWGDFVSSAPKQQQQQTPKKTTFADDDEWTDFVSSPSMKPQNGLNTISFNVHTNLSMQKSGQNSFGPRNNQIPLDIPTLNYITPKSGNRGIYSEKHLQNL</sequence>
<proteinExistence type="predicted"/>
<accession>A0A8S4S9P3</accession>
<feature type="region of interest" description="Disordered" evidence="1">
    <location>
        <begin position="488"/>
        <end position="516"/>
    </location>
</feature>
<dbReference type="OrthoDB" id="5917212at2759"/>
<feature type="region of interest" description="Disordered" evidence="1">
    <location>
        <begin position="1"/>
        <end position="22"/>
    </location>
</feature>
<organism evidence="3 4">
    <name type="scientific">Pararge aegeria aegeria</name>
    <dbReference type="NCBI Taxonomy" id="348720"/>
    <lineage>
        <taxon>Eukaryota</taxon>
        <taxon>Metazoa</taxon>
        <taxon>Ecdysozoa</taxon>
        <taxon>Arthropoda</taxon>
        <taxon>Hexapoda</taxon>
        <taxon>Insecta</taxon>
        <taxon>Pterygota</taxon>
        <taxon>Neoptera</taxon>
        <taxon>Endopterygota</taxon>
        <taxon>Lepidoptera</taxon>
        <taxon>Glossata</taxon>
        <taxon>Ditrysia</taxon>
        <taxon>Papilionoidea</taxon>
        <taxon>Nymphalidae</taxon>
        <taxon>Satyrinae</taxon>
        <taxon>Satyrini</taxon>
        <taxon>Parargina</taxon>
        <taxon>Pararge</taxon>
    </lineage>
</organism>
<gene>
    <name evidence="3" type="primary">jg10523</name>
    <name evidence="3" type="ORF">PAEG_LOCUS23305</name>
</gene>
<feature type="region of interest" description="Disordered" evidence="1">
    <location>
        <begin position="766"/>
        <end position="800"/>
    </location>
</feature>
<evidence type="ECO:0000313" key="4">
    <source>
        <dbReference type="Proteomes" id="UP000838756"/>
    </source>
</evidence>
<evidence type="ECO:0000313" key="3">
    <source>
        <dbReference type="EMBL" id="CAH2258294.1"/>
    </source>
</evidence>
<dbReference type="EMBL" id="CAKXAJ010026143">
    <property type="protein sequence ID" value="CAH2258294.1"/>
    <property type="molecule type" value="Genomic_DNA"/>
</dbReference>